<dbReference type="Pfam" id="PF00768">
    <property type="entry name" value="Peptidase_S11"/>
    <property type="match status" value="1"/>
</dbReference>
<dbReference type="PRINTS" id="PR00725">
    <property type="entry name" value="DADACBPTASE1"/>
</dbReference>
<dbReference type="InterPro" id="IPR012338">
    <property type="entry name" value="Beta-lactam/transpept-like"/>
</dbReference>
<evidence type="ECO:0000256" key="8">
    <source>
        <dbReference type="SAM" id="SignalP"/>
    </source>
</evidence>
<reference evidence="10 11" key="1">
    <citation type="submission" date="2019-09" db="EMBL/GenBank/DDBJ databases">
        <title>Taxonomy of Antarctic Massilia spp.: description of Massilia rubra sp. nov., Massilia aquatica sp. nov., Massilia mucilaginosa sp. nov., Massilia frigida sp. nov. isolated from streams, lakes and regoliths.</title>
        <authorList>
            <person name="Holochova P."/>
            <person name="Sedlacek I."/>
            <person name="Kralova S."/>
            <person name="Maslanova I."/>
            <person name="Busse H.-J."/>
            <person name="Stankova E."/>
            <person name="Vrbovska V."/>
            <person name="Kovarovic V."/>
            <person name="Bartak M."/>
            <person name="Svec P."/>
            <person name="Pantucek R."/>
        </authorList>
    </citation>
    <scope>NUCLEOTIDE SEQUENCE [LARGE SCALE GENOMIC DNA]</scope>
    <source>
        <strain evidence="10 11">CCM 8693</strain>
    </source>
</reference>
<keyword evidence="11" id="KW-1185">Reference proteome</keyword>
<evidence type="ECO:0000256" key="2">
    <source>
        <dbReference type="ARBA" id="ARBA00022729"/>
    </source>
</evidence>
<evidence type="ECO:0000256" key="5">
    <source>
        <dbReference type="ARBA" id="ARBA00022984"/>
    </source>
</evidence>
<keyword evidence="2 8" id="KW-0732">Signal</keyword>
<name>A0ABX0MEX8_9BURK</name>
<protein>
    <submittedName>
        <fullName evidence="10">Peptidase S11</fullName>
    </submittedName>
</protein>
<dbReference type="Gene3D" id="3.40.710.10">
    <property type="entry name" value="DD-peptidase/beta-lactamase superfamily"/>
    <property type="match status" value="1"/>
</dbReference>
<organism evidence="10 11">
    <name type="scientific">Massilia aquatica</name>
    <dbReference type="NCBI Taxonomy" id="2609000"/>
    <lineage>
        <taxon>Bacteria</taxon>
        <taxon>Pseudomonadati</taxon>
        <taxon>Pseudomonadota</taxon>
        <taxon>Betaproteobacteria</taxon>
        <taxon>Burkholderiales</taxon>
        <taxon>Oxalobacteraceae</taxon>
        <taxon>Telluria group</taxon>
        <taxon>Massilia</taxon>
    </lineage>
</organism>
<feature type="signal peptide" evidence="8">
    <location>
        <begin position="1"/>
        <end position="20"/>
    </location>
</feature>
<evidence type="ECO:0000259" key="9">
    <source>
        <dbReference type="Pfam" id="PF00768"/>
    </source>
</evidence>
<comment type="similarity">
    <text evidence="1 7">Belongs to the peptidase S11 family.</text>
</comment>
<proteinExistence type="inferred from homology"/>
<comment type="caution">
    <text evidence="10">The sequence shown here is derived from an EMBL/GenBank/DDBJ whole genome shotgun (WGS) entry which is preliminary data.</text>
</comment>
<dbReference type="EMBL" id="VVIW01000015">
    <property type="protein sequence ID" value="NHZ42827.1"/>
    <property type="molecule type" value="Genomic_DNA"/>
</dbReference>
<evidence type="ECO:0000256" key="6">
    <source>
        <dbReference type="ARBA" id="ARBA00023316"/>
    </source>
</evidence>
<dbReference type="InterPro" id="IPR018044">
    <property type="entry name" value="Peptidase_S11"/>
</dbReference>
<gene>
    <name evidence="10" type="ORF">F1609_22015</name>
</gene>
<feature type="domain" description="Peptidase S11 D-alanyl-D-alanine carboxypeptidase A N-terminal" evidence="9">
    <location>
        <begin position="23"/>
        <end position="244"/>
    </location>
</feature>
<evidence type="ECO:0000256" key="7">
    <source>
        <dbReference type="RuleBase" id="RU004016"/>
    </source>
</evidence>
<dbReference type="Proteomes" id="UP000819052">
    <property type="component" value="Unassembled WGS sequence"/>
</dbReference>
<evidence type="ECO:0000256" key="3">
    <source>
        <dbReference type="ARBA" id="ARBA00022801"/>
    </source>
</evidence>
<evidence type="ECO:0000313" key="10">
    <source>
        <dbReference type="EMBL" id="NHZ42827.1"/>
    </source>
</evidence>
<dbReference type="InterPro" id="IPR001967">
    <property type="entry name" value="Peptidase_S11_N"/>
</dbReference>
<evidence type="ECO:0000256" key="1">
    <source>
        <dbReference type="ARBA" id="ARBA00007164"/>
    </source>
</evidence>
<keyword evidence="4" id="KW-0133">Cell shape</keyword>
<dbReference type="PANTHER" id="PTHR21581:SF26">
    <property type="entry name" value="D-ALANYL-D-ALANINE ENDOPEPTIDASE"/>
    <property type="match status" value="1"/>
</dbReference>
<sequence length="342" mass="36389">MIKKLLVTLLMSMSAAAAVAVPFGSQSVLVIEDATGKVLLEKNSNQVVSIASLTKLMTAMVVLDAKQNMNELIAIDERDVDIVKHSSSRVPVGGVISRQDVLTLALMSSDNRAAAALGRTFPGGVVAFKSAVRAKVAALGMTQTVIEEPTGLSPNNKSTALDLVKMARAASAYPEIARITTESSDTINISGRDVEYRNTNRLVGAKGWEIGLSKTGYTEEAGRCLIMKIKSAGKNATLVLLNAKASSARIVDALSIRRFIAGDEAPAPVIARARTRQRSNAPVIVLASAARAPVIKASLRGHGRHQPRLVASAKTPVVKARLTSRAKLKQNKPVIHVHRRAR</sequence>
<keyword evidence="3" id="KW-0378">Hydrolase</keyword>
<keyword evidence="6" id="KW-0961">Cell wall biogenesis/degradation</keyword>
<evidence type="ECO:0000256" key="4">
    <source>
        <dbReference type="ARBA" id="ARBA00022960"/>
    </source>
</evidence>
<accession>A0ABX0MEX8</accession>
<dbReference type="SUPFAM" id="SSF56601">
    <property type="entry name" value="beta-lactamase/transpeptidase-like"/>
    <property type="match status" value="1"/>
</dbReference>
<feature type="chain" id="PRO_5045932021" evidence="8">
    <location>
        <begin position="21"/>
        <end position="342"/>
    </location>
</feature>
<dbReference type="PANTHER" id="PTHR21581">
    <property type="entry name" value="D-ALANYL-D-ALANINE CARBOXYPEPTIDASE"/>
    <property type="match status" value="1"/>
</dbReference>
<keyword evidence="5" id="KW-0573">Peptidoglycan synthesis</keyword>
<dbReference type="RefSeq" id="WP_167078824.1">
    <property type="nucleotide sequence ID" value="NZ_VVIW01000015.1"/>
</dbReference>
<evidence type="ECO:0000313" key="11">
    <source>
        <dbReference type="Proteomes" id="UP000819052"/>
    </source>
</evidence>